<feature type="transmembrane region" description="Helical" evidence="6">
    <location>
        <begin position="95"/>
        <end position="115"/>
    </location>
</feature>
<dbReference type="Pfam" id="PF06271">
    <property type="entry name" value="RDD"/>
    <property type="match status" value="1"/>
</dbReference>
<comment type="subcellular location">
    <subcellularLocation>
        <location evidence="1">Cell membrane</location>
        <topology evidence="1">Multi-pass membrane protein</topology>
    </subcellularLocation>
</comment>
<dbReference type="PANTHER" id="PTHR36115:SF4">
    <property type="entry name" value="MEMBRANE PROTEIN"/>
    <property type="match status" value="1"/>
</dbReference>
<feature type="transmembrane region" description="Helical" evidence="6">
    <location>
        <begin position="35"/>
        <end position="56"/>
    </location>
</feature>
<dbReference type="GO" id="GO:0005886">
    <property type="term" value="C:plasma membrane"/>
    <property type="evidence" value="ECO:0007669"/>
    <property type="project" value="UniProtKB-SubCell"/>
</dbReference>
<feature type="transmembrane region" description="Helical" evidence="6">
    <location>
        <begin position="150"/>
        <end position="180"/>
    </location>
</feature>
<dbReference type="AlphaFoldDB" id="A0A2N9Y1G4"/>
<dbReference type="InterPro" id="IPR051791">
    <property type="entry name" value="Pra-immunoreactive"/>
</dbReference>
<proteinExistence type="predicted"/>
<evidence type="ECO:0000256" key="6">
    <source>
        <dbReference type="SAM" id="Phobius"/>
    </source>
</evidence>
<sequence length="201" mass="22837">MQKNYRGSVDFVNSNKSLSALADGKLELASPADRLSAVVINHIIGSLIAMPFYIYYMISIFKFFGTIDPDEADALDKEQLDQFFLNWFNLPLTEIIIGFTFVASIIYTIWQIYWMTKYGQSIGKRLLKIRVIRTNGDNAGFIHNILLREVVYGVIASIVSIMTLGFGTLIFLFIPCMVFATSWHRRTLQDFLAGTIVVKVK</sequence>
<dbReference type="InterPro" id="IPR010432">
    <property type="entry name" value="RDD"/>
</dbReference>
<dbReference type="Proteomes" id="UP000231094">
    <property type="component" value="Unassembled WGS sequence"/>
</dbReference>
<keyword evidence="2" id="KW-1003">Cell membrane</keyword>
<dbReference type="PANTHER" id="PTHR36115">
    <property type="entry name" value="PROLINE-RICH ANTIGEN HOMOLOG-RELATED"/>
    <property type="match status" value="1"/>
</dbReference>
<name>A0A2N9Y1G4_9NEIS</name>
<evidence type="ECO:0000313" key="9">
    <source>
        <dbReference type="Proteomes" id="UP000231094"/>
    </source>
</evidence>
<feature type="domain" description="RDD" evidence="7">
    <location>
        <begin position="29"/>
        <end position="194"/>
    </location>
</feature>
<dbReference type="EMBL" id="MEIV01000077">
    <property type="protein sequence ID" value="PIT60484.1"/>
    <property type="molecule type" value="Genomic_DNA"/>
</dbReference>
<evidence type="ECO:0000256" key="2">
    <source>
        <dbReference type="ARBA" id="ARBA00022475"/>
    </source>
</evidence>
<accession>A0A2N9Y1G4</accession>
<evidence type="ECO:0000256" key="5">
    <source>
        <dbReference type="ARBA" id="ARBA00023136"/>
    </source>
</evidence>
<keyword evidence="4 6" id="KW-1133">Transmembrane helix</keyword>
<protein>
    <recommendedName>
        <fullName evidence="7">RDD domain-containing protein</fullName>
    </recommendedName>
</protein>
<keyword evidence="5 6" id="KW-0472">Membrane</keyword>
<evidence type="ECO:0000256" key="1">
    <source>
        <dbReference type="ARBA" id="ARBA00004651"/>
    </source>
</evidence>
<organism evidence="8 9">
    <name type="scientific">Snodgrassella alvi</name>
    <dbReference type="NCBI Taxonomy" id="1196083"/>
    <lineage>
        <taxon>Bacteria</taxon>
        <taxon>Pseudomonadati</taxon>
        <taxon>Pseudomonadota</taxon>
        <taxon>Betaproteobacteria</taxon>
        <taxon>Neisseriales</taxon>
        <taxon>Neisseriaceae</taxon>
        <taxon>Snodgrassella</taxon>
    </lineage>
</organism>
<evidence type="ECO:0000259" key="7">
    <source>
        <dbReference type="Pfam" id="PF06271"/>
    </source>
</evidence>
<dbReference type="RefSeq" id="WP_100141639.1">
    <property type="nucleotide sequence ID" value="NZ_MEIV01000077.1"/>
</dbReference>
<comment type="caution">
    <text evidence="8">The sequence shown here is derived from an EMBL/GenBank/DDBJ whole genome shotgun (WGS) entry which is preliminary data.</text>
</comment>
<evidence type="ECO:0000256" key="3">
    <source>
        <dbReference type="ARBA" id="ARBA00022692"/>
    </source>
</evidence>
<evidence type="ECO:0000256" key="4">
    <source>
        <dbReference type="ARBA" id="ARBA00022989"/>
    </source>
</evidence>
<keyword evidence="3 6" id="KW-0812">Transmembrane</keyword>
<reference evidence="8 9" key="1">
    <citation type="journal article" date="2017" name="MBio">
        <title>Type VI secretion-mediated competition in the bee gut microbiome.</title>
        <authorList>
            <person name="Steele M.I."/>
            <person name="Kwong W.K."/>
            <person name="Powell J.E."/>
            <person name="Whiteley M."/>
            <person name="Moran N.A."/>
        </authorList>
    </citation>
    <scope>NUCLEOTIDE SEQUENCE [LARGE SCALE GENOMIC DNA]</scope>
    <source>
        <strain evidence="8 9">PEB0171</strain>
    </source>
</reference>
<gene>
    <name evidence="8" type="ORF">BHC47_01060</name>
</gene>
<evidence type="ECO:0000313" key="8">
    <source>
        <dbReference type="EMBL" id="PIT60484.1"/>
    </source>
</evidence>